<dbReference type="SUPFAM" id="SSF56219">
    <property type="entry name" value="DNase I-like"/>
    <property type="match status" value="1"/>
</dbReference>
<dbReference type="Proteomes" id="UP000288805">
    <property type="component" value="Unassembled WGS sequence"/>
</dbReference>
<dbReference type="GO" id="GO:0003824">
    <property type="term" value="F:catalytic activity"/>
    <property type="evidence" value="ECO:0007669"/>
    <property type="project" value="InterPro"/>
</dbReference>
<comment type="caution">
    <text evidence="3">The sequence shown here is derived from an EMBL/GenBank/DDBJ whole genome shotgun (WGS) entry which is preliminary data.</text>
</comment>
<evidence type="ECO:0000259" key="2">
    <source>
        <dbReference type="Pfam" id="PF03372"/>
    </source>
</evidence>
<dbReference type="PANTHER" id="PTHR34427:SF5">
    <property type="entry name" value="DUF4283 DOMAIN-CONTAINING PROTEIN"/>
    <property type="match status" value="1"/>
</dbReference>
<dbReference type="CDD" id="cd01650">
    <property type="entry name" value="RT_nLTR_like"/>
    <property type="match status" value="1"/>
</dbReference>
<reference evidence="3 4" key="1">
    <citation type="journal article" date="2018" name="PLoS Genet.">
        <title>Population sequencing reveals clonal diversity and ancestral inbreeding in the grapevine cultivar Chardonnay.</title>
        <authorList>
            <person name="Roach M.J."/>
            <person name="Johnson D.L."/>
            <person name="Bohlmann J."/>
            <person name="van Vuuren H.J."/>
            <person name="Jones S.J."/>
            <person name="Pretorius I.S."/>
            <person name="Schmidt S.A."/>
            <person name="Borneman A.R."/>
        </authorList>
    </citation>
    <scope>NUCLEOTIDE SEQUENCE [LARGE SCALE GENOMIC DNA]</scope>
    <source>
        <strain evidence="4">cv. Chardonnay</strain>
        <tissue evidence="3">Leaf</tissue>
    </source>
</reference>
<sequence>MAVVSPGGKCWFGVDLKTFEISVDEAKGKVLGTVCERSPNFSSWICFSGKGLSFLLEVAETCCFLKVGERFKKAWAEGERRYQMELRSNRAGRFLFCMAWDVKGKKFSLAFPEGKGVVGGWKLLAGKLRSLGFSLAQRGDEHSGGRGLNGANVRKNDLLPETDLTGSTEIRNIVWLETENEVIDSNKEVLRRSLVGRWGGSDQPPFLDSLKSWAQSNWMLRGNLRSAPVKWFKGKCLLLDWWKPSVGCLIEDKKSREVWVRILGLLLHLWGMSFFKSLGDACGRFVSVDEDTMEHRNLQWARILVRVQSSWCCRGRGGKVEGEVGSRTFLRVAEVCSGKEVGQVLTVDPLPSAKEGEDSAPFLTGTAAGTDRKRKLSGTRALRARLKRLSLGQAHLEVGRACSSNSGETLFSSPRSHLHLQSPRLPLSVIGPLSATGPSQGTVHYAYFPAGPSRGVVPCAFLHVRSPRLIPLATGPSQGTVHCASFLAGLSQSVDPCASLLTAPTTIVMPLADVALLDEVLKFQKSGMLEARADVEKGPLSIVLQDGSEVVFPENASSEEDTSSDKEFSNFKDFNTFLGMPVEGYEEKIVLLLKKSKKMTGGGTLCKKKVVSTSHSEKELKRLDCSVCLRRHPDFWDNRVLELLELERGVYTISCRFRNAEDNYIWVFTGVYGQVLSRAKEKFWEELGAIKDLWDEPWCVGGDFNSIRFPGERSYGHNLTAEMRRYSEVIKELNLKDLPSSGGQFTWFGGLNSQAVSRLDRFLITNKWEDHFSGVFQSAIPIIASDHCPSLLEGRGAGRYSIAGSISHCLAEKLKALKGDLRRWNKEDFGNVSAKKSEALSRIQFWDSKESLNPLSFEEAEARLGDLEEYKKCVLMEETFWRQKSREIWLKKGDKNTKFFHKMVNARTRKNFLSKVNINGDSLTSAEDIKDGEPKLHFSHLNSKKWGCGRVERLQTNKLGWELYKLLAKVLANRLKQAVGEVLSEHQHAFIQNRQILDATFIANEGVNFKLKVNIPGLLQKLDIEKAFDHVNWDCLILVMSKIGTRGLRQGDPLSPYLFLLVMEVLSQLLFRARSGATLRGLRWETAISGLKVNRDKSEVIPVGRVDSLENIVSVLGCSIGKLSSSYLGLPLGASFKFSRVCARLEKIQRDFMWGGGALEKKPHLVNWSALTRINGCAMLGRRKERWKVGILCFQVALTIGKWKRSLYRSLTLASSEPFPWSIIWRSWAPMRVSFCAWEASWNRILTMDQLKEGWVLHSSIKRNLIAWHGASVSKRKEKAWRVAPLCLM</sequence>
<dbReference type="InterPro" id="IPR005135">
    <property type="entry name" value="Endo/exonuclease/phosphatase"/>
</dbReference>
<dbReference type="Pfam" id="PF00078">
    <property type="entry name" value="RVT_1"/>
    <property type="match status" value="1"/>
</dbReference>
<dbReference type="Gene3D" id="3.60.10.10">
    <property type="entry name" value="Endonuclease/exonuclease/phosphatase"/>
    <property type="match status" value="1"/>
</dbReference>
<feature type="domain" description="Reverse transcriptase" evidence="1">
    <location>
        <begin position="963"/>
        <end position="1070"/>
    </location>
</feature>
<name>A0A438KKR2_VITVI</name>
<evidence type="ECO:0000313" key="4">
    <source>
        <dbReference type="Proteomes" id="UP000288805"/>
    </source>
</evidence>
<evidence type="ECO:0008006" key="5">
    <source>
        <dbReference type="Google" id="ProtNLM"/>
    </source>
</evidence>
<dbReference type="Pfam" id="PF03372">
    <property type="entry name" value="Exo_endo_phos"/>
    <property type="match status" value="1"/>
</dbReference>
<protein>
    <recommendedName>
        <fullName evidence="5">Reverse transcriptase domain-containing protein</fullName>
    </recommendedName>
</protein>
<organism evidence="3 4">
    <name type="scientific">Vitis vinifera</name>
    <name type="common">Grape</name>
    <dbReference type="NCBI Taxonomy" id="29760"/>
    <lineage>
        <taxon>Eukaryota</taxon>
        <taxon>Viridiplantae</taxon>
        <taxon>Streptophyta</taxon>
        <taxon>Embryophyta</taxon>
        <taxon>Tracheophyta</taxon>
        <taxon>Spermatophyta</taxon>
        <taxon>Magnoliopsida</taxon>
        <taxon>eudicotyledons</taxon>
        <taxon>Gunneridae</taxon>
        <taxon>Pentapetalae</taxon>
        <taxon>rosids</taxon>
        <taxon>Vitales</taxon>
        <taxon>Vitaceae</taxon>
        <taxon>Viteae</taxon>
        <taxon>Vitis</taxon>
    </lineage>
</organism>
<evidence type="ECO:0000259" key="1">
    <source>
        <dbReference type="Pfam" id="PF00078"/>
    </source>
</evidence>
<evidence type="ECO:0000313" key="3">
    <source>
        <dbReference type="EMBL" id="RVX21796.1"/>
    </source>
</evidence>
<dbReference type="InterPro" id="IPR000477">
    <property type="entry name" value="RT_dom"/>
</dbReference>
<dbReference type="PANTHER" id="PTHR34427">
    <property type="entry name" value="DUF4283 DOMAIN PROTEIN"/>
    <property type="match status" value="1"/>
</dbReference>
<dbReference type="InterPro" id="IPR036691">
    <property type="entry name" value="Endo/exonu/phosph_ase_sf"/>
</dbReference>
<dbReference type="EMBL" id="QGNW01000004">
    <property type="protein sequence ID" value="RVX21796.1"/>
    <property type="molecule type" value="Genomic_DNA"/>
</dbReference>
<accession>A0A438KKR2</accession>
<proteinExistence type="predicted"/>
<gene>
    <name evidence="3" type="ORF">CK203_001328</name>
</gene>
<feature type="domain" description="Endonuclease/exonuclease/phosphatase" evidence="2">
    <location>
        <begin position="653"/>
        <end position="787"/>
    </location>
</feature>